<evidence type="ECO:0000256" key="6">
    <source>
        <dbReference type="ARBA" id="ARBA00039155"/>
    </source>
</evidence>
<evidence type="ECO:0000256" key="1">
    <source>
        <dbReference type="ARBA" id="ARBA00005964"/>
    </source>
</evidence>
<keyword evidence="2" id="KW-0719">Serine esterase</keyword>
<gene>
    <name evidence="9" type="primary">LOC108013956</name>
</gene>
<proteinExistence type="inferred from homology"/>
<evidence type="ECO:0000256" key="5">
    <source>
        <dbReference type="ARBA" id="ARBA00023180"/>
    </source>
</evidence>
<organism evidence="8 9">
    <name type="scientific">Drosophila suzukii</name>
    <name type="common">Spotted-wing drosophila fruit fly</name>
    <dbReference type="NCBI Taxonomy" id="28584"/>
    <lineage>
        <taxon>Eukaryota</taxon>
        <taxon>Metazoa</taxon>
        <taxon>Ecdysozoa</taxon>
        <taxon>Arthropoda</taxon>
        <taxon>Hexapoda</taxon>
        <taxon>Insecta</taxon>
        <taxon>Pterygota</taxon>
        <taxon>Neoptera</taxon>
        <taxon>Endopterygota</taxon>
        <taxon>Diptera</taxon>
        <taxon>Brachycera</taxon>
        <taxon>Muscomorpha</taxon>
        <taxon>Ephydroidea</taxon>
        <taxon>Drosophilidae</taxon>
        <taxon>Drosophila</taxon>
        <taxon>Sophophora</taxon>
    </lineage>
</organism>
<dbReference type="Gene3D" id="3.40.50.1820">
    <property type="entry name" value="alpha/beta hydrolase"/>
    <property type="match status" value="2"/>
</dbReference>
<keyword evidence="4" id="KW-1015">Disulfide bond</keyword>
<evidence type="ECO:0000256" key="3">
    <source>
        <dbReference type="ARBA" id="ARBA00022801"/>
    </source>
</evidence>
<feature type="domain" description="Carboxylesterase type B" evidence="7">
    <location>
        <begin position="3"/>
        <end position="533"/>
    </location>
</feature>
<comment type="similarity">
    <text evidence="1">Belongs to the type-B carboxylesterase/lipase family.</text>
</comment>
<dbReference type="SUPFAM" id="SSF53474">
    <property type="entry name" value="alpha/beta-Hydrolases"/>
    <property type="match status" value="2"/>
</dbReference>
<reference evidence="9" key="1">
    <citation type="submission" date="2025-08" db="UniProtKB">
        <authorList>
            <consortium name="RefSeq"/>
        </authorList>
    </citation>
    <scope>IDENTIFICATION</scope>
</reference>
<accession>A0AB40DCS6</accession>
<feature type="domain" description="Carboxylesterase type B" evidence="7">
    <location>
        <begin position="565"/>
        <end position="1085"/>
    </location>
</feature>
<evidence type="ECO:0000259" key="7">
    <source>
        <dbReference type="Pfam" id="PF00135"/>
    </source>
</evidence>
<keyword evidence="5" id="KW-0325">Glycoprotein</keyword>
<keyword evidence="8" id="KW-1185">Reference proteome</keyword>
<dbReference type="Proteomes" id="UP001652628">
    <property type="component" value="Chromosome 3"/>
</dbReference>
<dbReference type="RefSeq" id="XP_065721293.2">
    <property type="nucleotide sequence ID" value="XM_065865221.2"/>
</dbReference>
<evidence type="ECO:0000313" key="8">
    <source>
        <dbReference type="Proteomes" id="UP001652628"/>
    </source>
</evidence>
<dbReference type="Pfam" id="PF00135">
    <property type="entry name" value="COesterase"/>
    <property type="match status" value="2"/>
</dbReference>
<dbReference type="PANTHER" id="PTHR43142">
    <property type="entry name" value="CARBOXYLIC ESTER HYDROLASE"/>
    <property type="match status" value="1"/>
</dbReference>
<protein>
    <recommendedName>
        <fullName evidence="6">carboxylesterase</fullName>
        <ecNumber evidence="6">3.1.1.1</ecNumber>
    </recommendedName>
</protein>
<keyword evidence="3" id="KW-0378">Hydrolase</keyword>
<dbReference type="AlphaFoldDB" id="A0AB40DCS6"/>
<name>A0AB40DCS6_DROSZ</name>
<dbReference type="PANTHER" id="PTHR43142:SF1">
    <property type="entry name" value="CARBOXYLIC ESTER HYDROLASE"/>
    <property type="match status" value="1"/>
</dbReference>
<dbReference type="EC" id="3.1.1.1" evidence="6"/>
<evidence type="ECO:0000256" key="4">
    <source>
        <dbReference type="ARBA" id="ARBA00023157"/>
    </source>
</evidence>
<dbReference type="InterPro" id="IPR002018">
    <property type="entry name" value="CarbesteraseB"/>
</dbReference>
<evidence type="ECO:0000313" key="9">
    <source>
        <dbReference type="RefSeq" id="XP_065721293.2"/>
    </source>
</evidence>
<evidence type="ECO:0000256" key="2">
    <source>
        <dbReference type="ARBA" id="ARBA00022487"/>
    </source>
</evidence>
<dbReference type="InterPro" id="IPR029058">
    <property type="entry name" value="AB_hydrolase_fold"/>
</dbReference>
<dbReference type="GO" id="GO:0106435">
    <property type="term" value="F:carboxylesterase activity"/>
    <property type="evidence" value="ECO:0007669"/>
    <property type="project" value="UniProtKB-EC"/>
</dbReference>
<sequence>MESLQVNTSSGPVRGKRCAGVYGDEYISFERIPYAKPPVGPLRFMAPLPVEPWTQPLDCTKKGEKPLQFNHYTKQLEGVEDCLHLNVYAKELNSASPLPLIVYFFGGGFEKGDPTKDLNSPDYFMMRDVVIVTVSYRVGPLGFLSLNDPAVGVPGNAGLKDQLLALEWIKENAANFNADPKNVTAFGESAGAASVHYLMLNPKAEGLFQKAIMQSGNVLCSWALCPIKNLPHRLAANLGMESAEHVTDAMVLNYLQSLPGEKLVRPYLLSEAEHLDDCVFQFGPMVEPYKTEHCVLPKHPQELLDKAWGNRIPVLMSGTSFEGLLMYARVQVAPYLLTSLKKEPEHMLPLDVKRNLPNALARHLGQRLQETHFGGSDPSSMSPESLKAYCEYASYKVFWHPILKTVKSRLSSSRAPTYLYRFDFDSPTFNHQRLKYCGDKLRGVAHVDDHSYLWYGDFSWKLDKHTPEFLTIERMIDMVTSFSKTSNPNCELIKDQLPRAKEWKPLNSNSALECLNISDNIKLMELPELQKLRVWESVCQSSDYRYAQQTDAFQTMSESLETCELALPLGQIKGVKRLSLYDDTYYSFEKIPFAKPPLGELRFKAPVPTESWSGVLDCTHYAEKPTQRNLQTRVIEGAEDCLYLNVYPKKLKSEKPLPVMVYIYGGAYTVGEATREVYGPDYFMTKDVVLVTFNYRVDCFGFLSLKDPNLKVPGNAGLKDQVLALKWVKENISNFNGDSDNITVFGESAGGSATHFMMCTDQTKGLFHKAIPMSGTVHNYWSDNPSEDFAFRLAQQCGFTGENKDAKVLEHLQGVSARDLVNHNLITPEHRRNGMLFAFGPTVESYVGDDCVVPKSPVEMARDAWSNNIPAMLGGTSFEGLFMYAAVSANLKGLDTLNQDPLRLVPREVREVNSEKKNLEHAQRLTRAYFGDATPSSALFMNILDLYSYKVFWHGIHRTLNARLAYANAPTYFYRFDFDSPNFNFYRAKFCGDNIQTGVAHADDLSYLFRNSKSWKLEKSSAEYRTIERMIGIWTAFAATSNPNCDEIAHIDWKPSTKDDPKRVINISNDIEIIDLPENEKLKIWDDIYKPDQLI</sequence>
<dbReference type="GeneID" id="108013956"/>